<dbReference type="Proteomes" id="UP000823631">
    <property type="component" value="Unassembled WGS sequence"/>
</dbReference>
<evidence type="ECO:0000256" key="1">
    <source>
        <dbReference type="SAM" id="Phobius"/>
    </source>
</evidence>
<sequence length="165" mass="18512">MTRNHSFEPRTGKAQFFFGICYGLIALIAVVMAVYVKVEMGTEPYMQYFMAALFGLLTVKSFYLYSRVKKLIAQGTRQTAKMLSCESVRGITVVRARTEIEGYGPIEFEQRLAGVRLADEIKRVMAENKQSTLPCIVIAGQSRHPRAMLTIATDHGRLKPESIAL</sequence>
<dbReference type="EMBL" id="JADINH010000085">
    <property type="protein sequence ID" value="MBO8415520.1"/>
    <property type="molecule type" value="Genomic_DNA"/>
</dbReference>
<feature type="transmembrane region" description="Helical" evidence="1">
    <location>
        <begin position="16"/>
        <end position="36"/>
    </location>
</feature>
<dbReference type="AlphaFoldDB" id="A0A9D9D9V8"/>
<comment type="caution">
    <text evidence="2">The sequence shown here is derived from an EMBL/GenBank/DDBJ whole genome shotgun (WGS) entry which is preliminary data.</text>
</comment>
<accession>A0A9D9D9V8</accession>
<keyword evidence="1" id="KW-1133">Transmembrane helix</keyword>
<feature type="transmembrane region" description="Helical" evidence="1">
    <location>
        <begin position="48"/>
        <end position="65"/>
    </location>
</feature>
<keyword evidence="1" id="KW-0472">Membrane</keyword>
<proteinExistence type="predicted"/>
<keyword evidence="1" id="KW-0812">Transmembrane</keyword>
<protein>
    <submittedName>
        <fullName evidence="2">Uncharacterized protein</fullName>
    </submittedName>
</protein>
<evidence type="ECO:0000313" key="2">
    <source>
        <dbReference type="EMBL" id="MBO8415520.1"/>
    </source>
</evidence>
<organism evidence="2 3">
    <name type="scientific">Candidatus Avisuccinivibrio stercorigallinarum</name>
    <dbReference type="NCBI Taxonomy" id="2840704"/>
    <lineage>
        <taxon>Bacteria</taxon>
        <taxon>Pseudomonadati</taxon>
        <taxon>Pseudomonadota</taxon>
        <taxon>Gammaproteobacteria</taxon>
        <taxon>Aeromonadales</taxon>
        <taxon>Succinivibrionaceae</taxon>
        <taxon>Succinivibrionaceae incertae sedis</taxon>
        <taxon>Candidatus Avisuccinivibrio</taxon>
    </lineage>
</organism>
<reference evidence="2" key="2">
    <citation type="journal article" date="2021" name="PeerJ">
        <title>Extensive microbial diversity within the chicken gut microbiome revealed by metagenomics and culture.</title>
        <authorList>
            <person name="Gilroy R."/>
            <person name="Ravi A."/>
            <person name="Getino M."/>
            <person name="Pursley I."/>
            <person name="Horton D.L."/>
            <person name="Alikhan N.F."/>
            <person name="Baker D."/>
            <person name="Gharbi K."/>
            <person name="Hall N."/>
            <person name="Watson M."/>
            <person name="Adriaenssens E.M."/>
            <person name="Foster-Nyarko E."/>
            <person name="Jarju S."/>
            <person name="Secka A."/>
            <person name="Antonio M."/>
            <person name="Oren A."/>
            <person name="Chaudhuri R.R."/>
            <person name="La Ragione R."/>
            <person name="Hildebrand F."/>
            <person name="Pallen M.J."/>
        </authorList>
    </citation>
    <scope>NUCLEOTIDE SEQUENCE</scope>
    <source>
        <strain evidence="2">17213</strain>
    </source>
</reference>
<evidence type="ECO:0000313" key="3">
    <source>
        <dbReference type="Proteomes" id="UP000823631"/>
    </source>
</evidence>
<name>A0A9D9D9V8_9GAMM</name>
<reference evidence="2" key="1">
    <citation type="submission" date="2020-10" db="EMBL/GenBank/DDBJ databases">
        <authorList>
            <person name="Gilroy R."/>
        </authorList>
    </citation>
    <scope>NUCLEOTIDE SEQUENCE</scope>
    <source>
        <strain evidence="2">17213</strain>
    </source>
</reference>
<gene>
    <name evidence="2" type="ORF">IAB19_03950</name>
</gene>